<accession>A0ABQ4WT19</accession>
<dbReference type="Proteomes" id="UP001151760">
    <property type="component" value="Unassembled WGS sequence"/>
</dbReference>
<evidence type="ECO:0008006" key="3">
    <source>
        <dbReference type="Google" id="ProtNLM"/>
    </source>
</evidence>
<reference evidence="1" key="1">
    <citation type="journal article" date="2022" name="Int. J. Mol. Sci.">
        <title>Draft Genome of Tanacetum Coccineum: Genomic Comparison of Closely Related Tanacetum-Family Plants.</title>
        <authorList>
            <person name="Yamashiro T."/>
            <person name="Shiraishi A."/>
            <person name="Nakayama K."/>
            <person name="Satake H."/>
        </authorList>
    </citation>
    <scope>NUCLEOTIDE SEQUENCE</scope>
</reference>
<evidence type="ECO:0000313" key="2">
    <source>
        <dbReference type="Proteomes" id="UP001151760"/>
    </source>
</evidence>
<keyword evidence="2" id="KW-1185">Reference proteome</keyword>
<reference evidence="1" key="2">
    <citation type="submission" date="2022-01" db="EMBL/GenBank/DDBJ databases">
        <authorList>
            <person name="Yamashiro T."/>
            <person name="Shiraishi A."/>
            <person name="Satake H."/>
            <person name="Nakayama K."/>
        </authorList>
    </citation>
    <scope>NUCLEOTIDE SEQUENCE</scope>
</reference>
<name>A0ABQ4WT19_9ASTR</name>
<comment type="caution">
    <text evidence="1">The sequence shown here is derived from an EMBL/GenBank/DDBJ whole genome shotgun (WGS) entry which is preliminary data.</text>
</comment>
<proteinExistence type="predicted"/>
<evidence type="ECO:0000313" key="1">
    <source>
        <dbReference type="EMBL" id="GJS56050.1"/>
    </source>
</evidence>
<dbReference type="EMBL" id="BQNB010008910">
    <property type="protein sequence ID" value="GJS56050.1"/>
    <property type="molecule type" value="Genomic_DNA"/>
</dbReference>
<gene>
    <name evidence="1" type="ORF">Tco_0629412</name>
</gene>
<organism evidence="1 2">
    <name type="scientific">Tanacetum coccineum</name>
    <dbReference type="NCBI Taxonomy" id="301880"/>
    <lineage>
        <taxon>Eukaryota</taxon>
        <taxon>Viridiplantae</taxon>
        <taxon>Streptophyta</taxon>
        <taxon>Embryophyta</taxon>
        <taxon>Tracheophyta</taxon>
        <taxon>Spermatophyta</taxon>
        <taxon>Magnoliopsida</taxon>
        <taxon>eudicotyledons</taxon>
        <taxon>Gunneridae</taxon>
        <taxon>Pentapetalae</taxon>
        <taxon>asterids</taxon>
        <taxon>campanulids</taxon>
        <taxon>Asterales</taxon>
        <taxon>Asteraceae</taxon>
        <taxon>Asteroideae</taxon>
        <taxon>Anthemideae</taxon>
        <taxon>Anthemidinae</taxon>
        <taxon>Tanacetum</taxon>
    </lineage>
</organism>
<protein>
    <recommendedName>
        <fullName evidence="3">FRIGIDA-like protein</fullName>
    </recommendedName>
</protein>
<sequence>MVQIQKIPEKNLDVLKVHDKNLDLLKVIEKNLEALKVHEKSLHGLNKGASENVSKEVKKTSDAPIIKYWFLIVRMMRLVVLESLDVQYIASCKAFQETTTSVSAARSFKTAAPKPYEQTSQYGLGFLREVNALVSSIVSSACYTDIAMLGIAIIQKIPEKNLDVLKVHVVLGLFKGHREELEALKVYEKSLTEVEDLRIILFK</sequence>